<dbReference type="EMBL" id="CATQJA010002653">
    <property type="protein sequence ID" value="CAJ0578128.1"/>
    <property type="molecule type" value="Genomic_DNA"/>
</dbReference>
<sequence length="136" mass="15077">MTRMIDVDEVSRHNTRESGWIIIKGKVYDVSKFFDEHPGGPEVLMEQIGKDATIPFYDVGHSSDARKMLEDYFVGDLIGGPTLSAPQTAPRAQTASQDRASLAEIILSPTWTNFLIPTAVGIFVFVFYKGAMHLIS</sequence>
<dbReference type="SMART" id="SM01117">
    <property type="entry name" value="Cyt-b5"/>
    <property type="match status" value="1"/>
</dbReference>
<evidence type="ECO:0000256" key="5">
    <source>
        <dbReference type="ARBA" id="ARBA00023004"/>
    </source>
</evidence>
<evidence type="ECO:0000313" key="10">
    <source>
        <dbReference type="EMBL" id="CAJ0578128.1"/>
    </source>
</evidence>
<dbReference type="GO" id="GO:0046872">
    <property type="term" value="F:metal ion binding"/>
    <property type="evidence" value="ECO:0007669"/>
    <property type="project" value="UniProtKB-KW"/>
</dbReference>
<feature type="domain" description="Cytochrome b5 heme-binding" evidence="9">
    <location>
        <begin position="2"/>
        <end position="78"/>
    </location>
</feature>
<comment type="subcellular location">
    <subcellularLocation>
        <location evidence="1">Membrane</location>
    </subcellularLocation>
</comment>
<keyword evidence="11" id="KW-1185">Reference proteome</keyword>
<dbReference type="Proteomes" id="UP001177023">
    <property type="component" value="Unassembled WGS sequence"/>
</dbReference>
<evidence type="ECO:0000256" key="7">
    <source>
        <dbReference type="ARBA" id="ARBA00038168"/>
    </source>
</evidence>
<dbReference type="SUPFAM" id="SSF55856">
    <property type="entry name" value="Cytochrome b5-like heme/steroid binding domain"/>
    <property type="match status" value="1"/>
</dbReference>
<evidence type="ECO:0000256" key="8">
    <source>
        <dbReference type="SAM" id="Phobius"/>
    </source>
</evidence>
<dbReference type="GO" id="GO:0016020">
    <property type="term" value="C:membrane"/>
    <property type="evidence" value="ECO:0007669"/>
    <property type="project" value="UniProtKB-SubCell"/>
</dbReference>
<dbReference type="PRINTS" id="PR00363">
    <property type="entry name" value="CYTOCHROMEB5"/>
</dbReference>
<keyword evidence="8" id="KW-1133">Transmembrane helix</keyword>
<dbReference type="AlphaFoldDB" id="A0AA36CZB4"/>
<reference evidence="10" key="1">
    <citation type="submission" date="2023-06" db="EMBL/GenBank/DDBJ databases">
        <authorList>
            <person name="Delattre M."/>
        </authorList>
    </citation>
    <scope>NUCLEOTIDE SEQUENCE</scope>
    <source>
        <strain evidence="10">AF72</strain>
    </source>
</reference>
<proteinExistence type="inferred from homology"/>
<dbReference type="FunFam" id="3.10.120.10:FF:000002">
    <property type="entry name" value="Cytochrome b5 type B"/>
    <property type="match status" value="1"/>
</dbReference>
<keyword evidence="5" id="KW-0408">Iron</keyword>
<dbReference type="PANTHER" id="PTHR19359">
    <property type="entry name" value="CYTOCHROME B5"/>
    <property type="match status" value="1"/>
</dbReference>
<evidence type="ECO:0000256" key="6">
    <source>
        <dbReference type="ARBA" id="ARBA00023136"/>
    </source>
</evidence>
<dbReference type="InterPro" id="IPR050668">
    <property type="entry name" value="Cytochrome_b5"/>
</dbReference>
<keyword evidence="6 8" id="KW-0472">Membrane</keyword>
<gene>
    <name evidence="10" type="ORF">MSPICULIGERA_LOCUS16389</name>
</gene>
<organism evidence="10 11">
    <name type="scientific">Mesorhabditis spiculigera</name>
    <dbReference type="NCBI Taxonomy" id="96644"/>
    <lineage>
        <taxon>Eukaryota</taxon>
        <taxon>Metazoa</taxon>
        <taxon>Ecdysozoa</taxon>
        <taxon>Nematoda</taxon>
        <taxon>Chromadorea</taxon>
        <taxon>Rhabditida</taxon>
        <taxon>Rhabditina</taxon>
        <taxon>Rhabditomorpha</taxon>
        <taxon>Rhabditoidea</taxon>
        <taxon>Rhabditidae</taxon>
        <taxon>Mesorhabditinae</taxon>
        <taxon>Mesorhabditis</taxon>
    </lineage>
</organism>
<feature type="non-terminal residue" evidence="10">
    <location>
        <position position="136"/>
    </location>
</feature>
<dbReference type="InterPro" id="IPR036400">
    <property type="entry name" value="Cyt_B5-like_heme/steroid_sf"/>
</dbReference>
<dbReference type="Gene3D" id="3.10.120.10">
    <property type="entry name" value="Cytochrome b5-like heme/steroid binding domain"/>
    <property type="match status" value="1"/>
</dbReference>
<dbReference type="InterPro" id="IPR001199">
    <property type="entry name" value="Cyt_B5-like_heme/steroid-bd"/>
</dbReference>
<dbReference type="Pfam" id="PF00173">
    <property type="entry name" value="Cyt-b5"/>
    <property type="match status" value="1"/>
</dbReference>
<protein>
    <recommendedName>
        <fullName evidence="9">Cytochrome b5 heme-binding domain-containing protein</fullName>
    </recommendedName>
</protein>
<evidence type="ECO:0000256" key="2">
    <source>
        <dbReference type="ARBA" id="ARBA00022617"/>
    </source>
</evidence>
<comment type="similarity">
    <text evidence="7">Belongs to the cytochrome b5 family.</text>
</comment>
<dbReference type="PROSITE" id="PS50255">
    <property type="entry name" value="CYTOCHROME_B5_2"/>
    <property type="match status" value="1"/>
</dbReference>
<evidence type="ECO:0000256" key="4">
    <source>
        <dbReference type="ARBA" id="ARBA00022723"/>
    </source>
</evidence>
<evidence type="ECO:0000256" key="1">
    <source>
        <dbReference type="ARBA" id="ARBA00004370"/>
    </source>
</evidence>
<name>A0AA36CZB4_9BILA</name>
<keyword evidence="2" id="KW-0349">Heme</keyword>
<accession>A0AA36CZB4</accession>
<comment type="caution">
    <text evidence="10">The sequence shown here is derived from an EMBL/GenBank/DDBJ whole genome shotgun (WGS) entry which is preliminary data.</text>
</comment>
<feature type="transmembrane region" description="Helical" evidence="8">
    <location>
        <begin position="111"/>
        <end position="128"/>
    </location>
</feature>
<keyword evidence="4" id="KW-0479">Metal-binding</keyword>
<keyword evidence="3 8" id="KW-0812">Transmembrane</keyword>
<evidence type="ECO:0000313" key="11">
    <source>
        <dbReference type="Proteomes" id="UP001177023"/>
    </source>
</evidence>
<evidence type="ECO:0000259" key="9">
    <source>
        <dbReference type="PROSITE" id="PS50255"/>
    </source>
</evidence>
<dbReference type="GO" id="GO:0020037">
    <property type="term" value="F:heme binding"/>
    <property type="evidence" value="ECO:0007669"/>
    <property type="project" value="TreeGrafter"/>
</dbReference>
<evidence type="ECO:0000256" key="3">
    <source>
        <dbReference type="ARBA" id="ARBA00022692"/>
    </source>
</evidence>